<dbReference type="PANTHER" id="PTHR42760:SF115">
    <property type="entry name" value="3-OXOACYL-[ACYL-CARRIER-PROTEIN] REDUCTASE FABG"/>
    <property type="match status" value="1"/>
</dbReference>
<name>A0A932I3K2_UNCTE</name>
<dbReference type="InterPro" id="IPR036291">
    <property type="entry name" value="NAD(P)-bd_dom_sf"/>
</dbReference>
<dbReference type="Pfam" id="PF13561">
    <property type="entry name" value="adh_short_C2"/>
    <property type="match status" value="1"/>
</dbReference>
<comment type="similarity">
    <text evidence="1">Belongs to the short-chain dehydrogenases/reductases (SDR) family.</text>
</comment>
<organism evidence="4 5">
    <name type="scientific">Tectimicrobiota bacterium</name>
    <dbReference type="NCBI Taxonomy" id="2528274"/>
    <lineage>
        <taxon>Bacteria</taxon>
        <taxon>Pseudomonadati</taxon>
        <taxon>Nitrospinota/Tectimicrobiota group</taxon>
        <taxon>Candidatus Tectimicrobiota</taxon>
    </lineage>
</organism>
<keyword evidence="2" id="KW-0560">Oxidoreductase</keyword>
<protein>
    <submittedName>
        <fullName evidence="4">SDR family oxidoreductase</fullName>
    </submittedName>
</protein>
<dbReference type="InterPro" id="IPR057326">
    <property type="entry name" value="KR_dom"/>
</dbReference>
<evidence type="ECO:0000256" key="2">
    <source>
        <dbReference type="ARBA" id="ARBA00023002"/>
    </source>
</evidence>
<dbReference type="Gene3D" id="3.40.50.720">
    <property type="entry name" value="NAD(P)-binding Rossmann-like Domain"/>
    <property type="match status" value="1"/>
</dbReference>
<dbReference type="FunFam" id="3.40.50.720:FF:000084">
    <property type="entry name" value="Short-chain dehydrogenase reductase"/>
    <property type="match status" value="1"/>
</dbReference>
<reference evidence="4" key="1">
    <citation type="submission" date="2020-07" db="EMBL/GenBank/DDBJ databases">
        <title>Huge and variable diversity of episymbiotic CPR bacteria and DPANN archaea in groundwater ecosystems.</title>
        <authorList>
            <person name="He C.Y."/>
            <person name="Keren R."/>
            <person name="Whittaker M."/>
            <person name="Farag I.F."/>
            <person name="Doudna J."/>
            <person name="Cate J.H.D."/>
            <person name="Banfield J.F."/>
        </authorList>
    </citation>
    <scope>NUCLEOTIDE SEQUENCE</scope>
    <source>
        <strain evidence="4">NC_groundwater_763_Ag_S-0.2um_68_21</strain>
    </source>
</reference>
<evidence type="ECO:0000256" key="1">
    <source>
        <dbReference type="ARBA" id="ARBA00006484"/>
    </source>
</evidence>
<proteinExistence type="inferred from homology"/>
<dbReference type="PANTHER" id="PTHR42760">
    <property type="entry name" value="SHORT-CHAIN DEHYDROGENASES/REDUCTASES FAMILY MEMBER"/>
    <property type="match status" value="1"/>
</dbReference>
<evidence type="ECO:0000259" key="3">
    <source>
        <dbReference type="SMART" id="SM00822"/>
    </source>
</evidence>
<comment type="caution">
    <text evidence="4">The sequence shown here is derived from an EMBL/GenBank/DDBJ whole genome shotgun (WGS) entry which is preliminary data.</text>
</comment>
<dbReference type="PRINTS" id="PR00081">
    <property type="entry name" value="GDHRDH"/>
</dbReference>
<dbReference type="InterPro" id="IPR002347">
    <property type="entry name" value="SDR_fam"/>
</dbReference>
<dbReference type="AlphaFoldDB" id="A0A932I3K2"/>
<feature type="domain" description="Ketoreductase" evidence="3">
    <location>
        <begin position="7"/>
        <end position="187"/>
    </location>
</feature>
<evidence type="ECO:0000313" key="5">
    <source>
        <dbReference type="Proteomes" id="UP000782312"/>
    </source>
</evidence>
<dbReference type="GO" id="GO:0016616">
    <property type="term" value="F:oxidoreductase activity, acting on the CH-OH group of donors, NAD or NADP as acceptor"/>
    <property type="evidence" value="ECO:0007669"/>
    <property type="project" value="UniProtKB-ARBA"/>
</dbReference>
<sequence>MGRFEGKVCVIAGGARGIGGKTAEFYAAEGGRVLIGDLLEKEGEALAAALGPGKAVFQRLDVTDPASCRAAVERAAREFGGADHLVNCAIRMAPGPLVDLPPESWKLVIEVGLHGTFFMCQAFGRWMITQGRPGAVVNLSSSAGLAPYTLVGAYSTAKAGIIMLSQQLGLEWARKRIRVNAVCPGHTETPLTAYLRDPEIKRGRSEVTPWGRVGQPEDIAHGILYLLSDQADYVTATWLAIDGGLVPSIFNHMPGRKWD</sequence>
<dbReference type="InterPro" id="IPR020904">
    <property type="entry name" value="Sc_DH/Rdtase_CS"/>
</dbReference>
<dbReference type="SMART" id="SM00822">
    <property type="entry name" value="PKS_KR"/>
    <property type="match status" value="1"/>
</dbReference>
<dbReference type="PROSITE" id="PS00061">
    <property type="entry name" value="ADH_SHORT"/>
    <property type="match status" value="1"/>
</dbReference>
<dbReference type="EMBL" id="JACPUR010000035">
    <property type="protein sequence ID" value="MBI3128691.1"/>
    <property type="molecule type" value="Genomic_DNA"/>
</dbReference>
<dbReference type="SUPFAM" id="SSF51735">
    <property type="entry name" value="NAD(P)-binding Rossmann-fold domains"/>
    <property type="match status" value="1"/>
</dbReference>
<evidence type="ECO:0000313" key="4">
    <source>
        <dbReference type="EMBL" id="MBI3128691.1"/>
    </source>
</evidence>
<dbReference type="CDD" id="cd05233">
    <property type="entry name" value="SDR_c"/>
    <property type="match status" value="1"/>
</dbReference>
<gene>
    <name evidence="4" type="ORF">HYZ11_13890</name>
</gene>
<accession>A0A932I3K2</accession>
<dbReference type="Proteomes" id="UP000782312">
    <property type="component" value="Unassembled WGS sequence"/>
</dbReference>